<evidence type="ECO:0000256" key="7">
    <source>
        <dbReference type="SAM" id="MobiDB-lite"/>
    </source>
</evidence>
<feature type="region of interest" description="Disordered" evidence="7">
    <location>
        <begin position="273"/>
        <end position="305"/>
    </location>
</feature>
<keyword evidence="2 6" id="KW-0349">Heme</keyword>
<sequence length="484" mass="53193">MRLRTDEIAQHNSEQSCWVIIHGKVYDVTEFLPHHPGGAAVVLEYGGKDATEEYDLIHPQDMIEVSLPPEKCLGEIDPTPLPTDNTPPDKLAPDHDEPETTPLQLMVSLNDFERAAKRVLGERAWIYYSSSSGTTGSFASNLTDWANVTFRPRVLRNVEAVNMQQMILGHSSAAPFFIAPCALARLGHVDGERCLVRGAARFNIPYAVSNASSVGASDLAQCLRDERAGGCLFFQLYVKKDPAETRRTIQEAKSLGYRALMVTVDTAVVGKREEDDRLKSRRALNANPAAGPKATQGSSVPRQPYSSTLSWTDLRWIAQEWDGAGRLCLKGITTVEDARLAAEMGYTALYLSNHGGRQLDGAPSALHTLLEIRRHGPELIQRCEILVDGGVRRGEDALKALALGATAVGLGRPFMYALSTHGAEGVYRAMEILFDEIQTSMRLLGITDLTELRPSAVNTRRLDADIVDRIEDETNLNHPKLAKI</sequence>
<dbReference type="Gene3D" id="3.10.120.10">
    <property type="entry name" value="Cytochrome b5-like heme/steroid binding domain"/>
    <property type="match status" value="1"/>
</dbReference>
<dbReference type="Proteomes" id="UP001610335">
    <property type="component" value="Unassembled WGS sequence"/>
</dbReference>
<proteinExistence type="inferred from homology"/>
<evidence type="ECO:0000313" key="11">
    <source>
        <dbReference type="Proteomes" id="UP001610335"/>
    </source>
</evidence>
<dbReference type="EMBL" id="JBFXLS010000051">
    <property type="protein sequence ID" value="KAL2823629.1"/>
    <property type="molecule type" value="Genomic_DNA"/>
</dbReference>
<dbReference type="PROSITE" id="PS00191">
    <property type="entry name" value="CYTOCHROME_B5_1"/>
    <property type="match status" value="1"/>
</dbReference>
<dbReference type="Pfam" id="PF00173">
    <property type="entry name" value="Cyt-b5"/>
    <property type="match status" value="1"/>
</dbReference>
<dbReference type="Gene3D" id="3.20.20.70">
    <property type="entry name" value="Aldolase class I"/>
    <property type="match status" value="1"/>
</dbReference>
<dbReference type="PANTHER" id="PTHR10578:SF104">
    <property type="entry name" value="CYTOCHROME B2, MITOCHONDRIAL-RELATED"/>
    <property type="match status" value="1"/>
</dbReference>
<dbReference type="InterPro" id="IPR001199">
    <property type="entry name" value="Cyt_B5-like_heme/steroid-bd"/>
</dbReference>
<evidence type="ECO:0000256" key="2">
    <source>
        <dbReference type="ARBA" id="ARBA00022617"/>
    </source>
</evidence>
<feature type="compositionally biased region" description="Polar residues" evidence="7">
    <location>
        <begin position="295"/>
        <end position="305"/>
    </location>
</feature>
<dbReference type="PRINTS" id="PR00363">
    <property type="entry name" value="CYTOCHROMEB5"/>
</dbReference>
<reference evidence="10 11" key="1">
    <citation type="submission" date="2024-07" db="EMBL/GenBank/DDBJ databases">
        <title>Section-level genome sequencing and comparative genomics of Aspergillus sections Usti and Cavernicolus.</title>
        <authorList>
            <consortium name="Lawrence Berkeley National Laboratory"/>
            <person name="Nybo J.L."/>
            <person name="Vesth T.C."/>
            <person name="Theobald S."/>
            <person name="Frisvad J.C."/>
            <person name="Larsen T.O."/>
            <person name="Kjaerboelling I."/>
            <person name="Rothschild-Mancinelli K."/>
            <person name="Lyhne E.K."/>
            <person name="Kogle M.E."/>
            <person name="Barry K."/>
            <person name="Clum A."/>
            <person name="Na H."/>
            <person name="Ledsgaard L."/>
            <person name="Lin J."/>
            <person name="Lipzen A."/>
            <person name="Kuo A."/>
            <person name="Riley R."/>
            <person name="Mondo S."/>
            <person name="LaButti K."/>
            <person name="Haridas S."/>
            <person name="Pangalinan J."/>
            <person name="Salamov A.A."/>
            <person name="Simmons B.A."/>
            <person name="Magnuson J.K."/>
            <person name="Chen J."/>
            <person name="Drula E."/>
            <person name="Henrissat B."/>
            <person name="Wiebenga A."/>
            <person name="Lubbers R.J."/>
            <person name="Gomes A.C."/>
            <person name="Makela M.R."/>
            <person name="Stajich J."/>
            <person name="Grigoriev I.V."/>
            <person name="Mortensen U.H."/>
            <person name="De vries R.P."/>
            <person name="Baker S.E."/>
            <person name="Andersen M.R."/>
        </authorList>
    </citation>
    <scope>NUCLEOTIDE SEQUENCE [LARGE SCALE GENOMIC DNA]</scope>
    <source>
        <strain evidence="10 11">CBS 600.67</strain>
    </source>
</reference>
<dbReference type="PROSITE" id="PS00557">
    <property type="entry name" value="FMN_HYDROXY_ACID_DH_1"/>
    <property type="match status" value="1"/>
</dbReference>
<feature type="region of interest" description="Disordered" evidence="7">
    <location>
        <begin position="71"/>
        <end position="99"/>
    </location>
</feature>
<name>A0ABR4I7A5_9EURO</name>
<protein>
    <submittedName>
        <fullName evidence="10">FMN-dependent dehydrogenase-domain-containing protein</fullName>
    </submittedName>
</protein>
<dbReference type="InterPro" id="IPR037396">
    <property type="entry name" value="FMN_HAD"/>
</dbReference>
<dbReference type="SUPFAM" id="SSF55856">
    <property type="entry name" value="Cytochrome b5-like heme/steroid binding domain"/>
    <property type="match status" value="1"/>
</dbReference>
<evidence type="ECO:0000259" key="8">
    <source>
        <dbReference type="PROSITE" id="PS50255"/>
    </source>
</evidence>
<dbReference type="InterPro" id="IPR000262">
    <property type="entry name" value="FMN-dep_DH"/>
</dbReference>
<dbReference type="InterPro" id="IPR013785">
    <property type="entry name" value="Aldolase_TIM"/>
</dbReference>
<gene>
    <name evidence="10" type="ORF">BDW59DRAFT_173431</name>
</gene>
<comment type="cofactor">
    <cofactor evidence="1">
        <name>FMN</name>
        <dbReference type="ChEBI" id="CHEBI:58210"/>
    </cofactor>
</comment>
<organism evidence="10 11">
    <name type="scientific">Aspergillus cavernicola</name>
    <dbReference type="NCBI Taxonomy" id="176166"/>
    <lineage>
        <taxon>Eukaryota</taxon>
        <taxon>Fungi</taxon>
        <taxon>Dikarya</taxon>
        <taxon>Ascomycota</taxon>
        <taxon>Pezizomycotina</taxon>
        <taxon>Eurotiomycetes</taxon>
        <taxon>Eurotiomycetidae</taxon>
        <taxon>Eurotiales</taxon>
        <taxon>Aspergillaceae</taxon>
        <taxon>Aspergillus</taxon>
        <taxon>Aspergillus subgen. Nidulantes</taxon>
    </lineage>
</organism>
<dbReference type="InterPro" id="IPR036400">
    <property type="entry name" value="Cyt_B5-like_heme/steroid_sf"/>
</dbReference>
<keyword evidence="5 6" id="KW-0408">Iron</keyword>
<evidence type="ECO:0000256" key="4">
    <source>
        <dbReference type="ARBA" id="ARBA00023002"/>
    </source>
</evidence>
<evidence type="ECO:0000259" key="9">
    <source>
        <dbReference type="PROSITE" id="PS51349"/>
    </source>
</evidence>
<dbReference type="Pfam" id="PF01070">
    <property type="entry name" value="FMN_dh"/>
    <property type="match status" value="1"/>
</dbReference>
<feature type="domain" description="Cytochrome b5 heme-binding" evidence="8">
    <location>
        <begin position="1"/>
        <end position="77"/>
    </location>
</feature>
<keyword evidence="3 6" id="KW-0479">Metal-binding</keyword>
<comment type="similarity">
    <text evidence="6">Belongs to the cytochrome b5 family.</text>
</comment>
<dbReference type="InterPro" id="IPR008259">
    <property type="entry name" value="FMN_hydac_DH_AS"/>
</dbReference>
<evidence type="ECO:0000256" key="6">
    <source>
        <dbReference type="RuleBase" id="RU362121"/>
    </source>
</evidence>
<comment type="caution">
    <text evidence="10">The sequence shown here is derived from an EMBL/GenBank/DDBJ whole genome shotgun (WGS) entry which is preliminary data.</text>
</comment>
<dbReference type="InterPro" id="IPR018506">
    <property type="entry name" value="Cyt_B5_heme-BS"/>
</dbReference>
<evidence type="ECO:0000256" key="5">
    <source>
        <dbReference type="ARBA" id="ARBA00023004"/>
    </source>
</evidence>
<dbReference type="PANTHER" id="PTHR10578">
    <property type="entry name" value="S -2-HYDROXY-ACID OXIDASE-RELATED"/>
    <property type="match status" value="1"/>
</dbReference>
<dbReference type="SMART" id="SM01117">
    <property type="entry name" value="Cyt-b5"/>
    <property type="match status" value="1"/>
</dbReference>
<dbReference type="SUPFAM" id="SSF51395">
    <property type="entry name" value="FMN-linked oxidoreductases"/>
    <property type="match status" value="1"/>
</dbReference>
<dbReference type="PROSITE" id="PS50255">
    <property type="entry name" value="CYTOCHROME_B5_2"/>
    <property type="match status" value="1"/>
</dbReference>
<evidence type="ECO:0000256" key="3">
    <source>
        <dbReference type="ARBA" id="ARBA00022723"/>
    </source>
</evidence>
<feature type="domain" description="FMN hydroxy acid dehydrogenase" evidence="9">
    <location>
        <begin position="101"/>
        <end position="462"/>
    </location>
</feature>
<dbReference type="PROSITE" id="PS51349">
    <property type="entry name" value="FMN_HYDROXY_ACID_DH_2"/>
    <property type="match status" value="1"/>
</dbReference>
<keyword evidence="4" id="KW-0560">Oxidoreductase</keyword>
<evidence type="ECO:0000313" key="10">
    <source>
        <dbReference type="EMBL" id="KAL2823629.1"/>
    </source>
</evidence>
<evidence type="ECO:0000256" key="1">
    <source>
        <dbReference type="ARBA" id="ARBA00001917"/>
    </source>
</evidence>
<accession>A0ABR4I7A5</accession>
<keyword evidence="11" id="KW-1185">Reference proteome</keyword>